<accession>A0ACB8BNB1</accession>
<organism evidence="1 2">
    <name type="scientific">Leucogyrophana mollusca</name>
    <dbReference type="NCBI Taxonomy" id="85980"/>
    <lineage>
        <taxon>Eukaryota</taxon>
        <taxon>Fungi</taxon>
        <taxon>Dikarya</taxon>
        <taxon>Basidiomycota</taxon>
        <taxon>Agaricomycotina</taxon>
        <taxon>Agaricomycetes</taxon>
        <taxon>Agaricomycetidae</taxon>
        <taxon>Boletales</taxon>
        <taxon>Boletales incertae sedis</taxon>
        <taxon>Leucogyrophana</taxon>
    </lineage>
</organism>
<sequence length="317" mass="36669">MSPVYEPLPVPERLDAAPPGELSDKESTLLDKVLAHFSAEDYALDGELKEEEKMWLSYECMLRYLRATKWDANEAIKRLEGTLQWRREFGLYDLVTAELVEPEAVTGKEFLFGYDRCGRPAQYMCPSKQNTEEGPRQIQYTVWMLERAIDMMGPGVETLALMINYADKAKNPSFSTARTVLNILQTHYPERLGLALILNVPWMLQAFYKLITPFIDPITRAKMRFNPVSTEDGMYSTSAAASGTDEEKAQERIFEPTQLVKQWWGGAMEYEYDHAQYWPKLVALCEDRKNKMTEAWRKLGGKVGQREWDFKKMLEEN</sequence>
<protein>
    <submittedName>
        <fullName evidence="1">CRAL/TRIO domain-containing protein</fullName>
    </submittedName>
</protein>
<dbReference type="EMBL" id="MU266384">
    <property type="protein sequence ID" value="KAH7926357.1"/>
    <property type="molecule type" value="Genomic_DNA"/>
</dbReference>
<evidence type="ECO:0000313" key="1">
    <source>
        <dbReference type="EMBL" id="KAH7926357.1"/>
    </source>
</evidence>
<comment type="caution">
    <text evidence="1">The sequence shown here is derived from an EMBL/GenBank/DDBJ whole genome shotgun (WGS) entry which is preliminary data.</text>
</comment>
<keyword evidence="2" id="KW-1185">Reference proteome</keyword>
<name>A0ACB8BNB1_9AGAM</name>
<evidence type="ECO:0000313" key="2">
    <source>
        <dbReference type="Proteomes" id="UP000790709"/>
    </source>
</evidence>
<gene>
    <name evidence="1" type="ORF">BV22DRAFT_1087168</name>
</gene>
<dbReference type="Proteomes" id="UP000790709">
    <property type="component" value="Unassembled WGS sequence"/>
</dbReference>
<reference evidence="1" key="1">
    <citation type="journal article" date="2021" name="New Phytol.">
        <title>Evolutionary innovations through gain and loss of genes in the ectomycorrhizal Boletales.</title>
        <authorList>
            <person name="Wu G."/>
            <person name="Miyauchi S."/>
            <person name="Morin E."/>
            <person name="Kuo A."/>
            <person name="Drula E."/>
            <person name="Varga T."/>
            <person name="Kohler A."/>
            <person name="Feng B."/>
            <person name="Cao Y."/>
            <person name="Lipzen A."/>
            <person name="Daum C."/>
            <person name="Hundley H."/>
            <person name="Pangilinan J."/>
            <person name="Johnson J."/>
            <person name="Barry K."/>
            <person name="LaButti K."/>
            <person name="Ng V."/>
            <person name="Ahrendt S."/>
            <person name="Min B."/>
            <person name="Choi I.G."/>
            <person name="Park H."/>
            <person name="Plett J.M."/>
            <person name="Magnuson J."/>
            <person name="Spatafora J.W."/>
            <person name="Nagy L.G."/>
            <person name="Henrissat B."/>
            <person name="Grigoriev I.V."/>
            <person name="Yang Z.L."/>
            <person name="Xu J."/>
            <person name="Martin F.M."/>
        </authorList>
    </citation>
    <scope>NUCLEOTIDE SEQUENCE</scope>
    <source>
        <strain evidence="1">KUC20120723A-06</strain>
    </source>
</reference>
<proteinExistence type="predicted"/>